<evidence type="ECO:0000256" key="2">
    <source>
        <dbReference type="ARBA" id="ARBA00005581"/>
    </source>
</evidence>
<feature type="transmembrane region" description="Helical" evidence="6">
    <location>
        <begin position="6"/>
        <end position="28"/>
    </location>
</feature>
<keyword evidence="5" id="KW-0732">Signal</keyword>
<dbReference type="GO" id="GO:0060320">
    <property type="term" value="P:rejection of self pollen"/>
    <property type="evidence" value="ECO:0007669"/>
    <property type="project" value="UniProtKB-KW"/>
</dbReference>
<keyword evidence="6" id="KW-1133">Transmembrane helix</keyword>
<dbReference type="AlphaFoldDB" id="A0A914QMP5"/>
<evidence type="ECO:0000256" key="5">
    <source>
        <dbReference type="ARBA" id="ARBA00022729"/>
    </source>
</evidence>
<organism evidence="7 8">
    <name type="scientific">Panagrolaimus davidi</name>
    <dbReference type="NCBI Taxonomy" id="227884"/>
    <lineage>
        <taxon>Eukaryota</taxon>
        <taxon>Metazoa</taxon>
        <taxon>Ecdysozoa</taxon>
        <taxon>Nematoda</taxon>
        <taxon>Chromadorea</taxon>
        <taxon>Rhabditida</taxon>
        <taxon>Tylenchina</taxon>
        <taxon>Panagrolaimomorpha</taxon>
        <taxon>Panagrolaimoidea</taxon>
        <taxon>Panagrolaimidae</taxon>
        <taxon>Panagrolaimus</taxon>
    </lineage>
</organism>
<keyword evidence="7" id="KW-1185">Reference proteome</keyword>
<evidence type="ECO:0000256" key="4">
    <source>
        <dbReference type="ARBA" id="ARBA00022525"/>
    </source>
</evidence>
<sequence length="162" mass="18099">MLIFKILIVFACIISVSAIIPAIIFGLIETATFVGESAYQIVRKSVGASGNQKYVRIQNTMGKNVVATVRCASGDDKIDEQHLKDGEAFAWKFTPNAWGSTLFYCDLETNNGKSARWDAYTDDKRGDKNWFLKRGDKNWFLRGDGIYLGNADGSDLKKEKDL</sequence>
<dbReference type="Pfam" id="PF05938">
    <property type="entry name" value="Self-incomp_S1"/>
    <property type="match status" value="1"/>
</dbReference>
<name>A0A914QMP5_9BILA</name>
<evidence type="ECO:0000313" key="8">
    <source>
        <dbReference type="WBParaSite" id="PDA_v2.g31176.t1"/>
    </source>
</evidence>
<evidence type="ECO:0000256" key="3">
    <source>
        <dbReference type="ARBA" id="ARBA00022471"/>
    </source>
</evidence>
<dbReference type="PANTHER" id="PTHR31232:SF18">
    <property type="entry name" value="S-PROTEIN HOMOLOG"/>
    <property type="match status" value="1"/>
</dbReference>
<keyword evidence="3" id="KW-0713">Self-incompatibility</keyword>
<evidence type="ECO:0000256" key="1">
    <source>
        <dbReference type="ARBA" id="ARBA00004613"/>
    </source>
</evidence>
<dbReference type="GO" id="GO:0005576">
    <property type="term" value="C:extracellular region"/>
    <property type="evidence" value="ECO:0007669"/>
    <property type="project" value="UniProtKB-SubCell"/>
</dbReference>
<dbReference type="PANTHER" id="PTHR31232">
    <property type="match status" value="1"/>
</dbReference>
<proteinExistence type="inferred from homology"/>
<evidence type="ECO:0000256" key="6">
    <source>
        <dbReference type="SAM" id="Phobius"/>
    </source>
</evidence>
<comment type="similarity">
    <text evidence="2">Belongs to the plant self-incompatibility (S1) protein family.</text>
</comment>
<comment type="subcellular location">
    <subcellularLocation>
        <location evidence="1">Secreted</location>
    </subcellularLocation>
</comment>
<evidence type="ECO:0000313" key="7">
    <source>
        <dbReference type="Proteomes" id="UP000887578"/>
    </source>
</evidence>
<reference evidence="8" key="1">
    <citation type="submission" date="2022-11" db="UniProtKB">
        <authorList>
            <consortium name="WormBaseParasite"/>
        </authorList>
    </citation>
    <scope>IDENTIFICATION</scope>
</reference>
<keyword evidence="4" id="KW-0964">Secreted</keyword>
<dbReference type="WBParaSite" id="PDA_v2.g31176.t1">
    <property type="protein sequence ID" value="PDA_v2.g31176.t1"/>
    <property type="gene ID" value="PDA_v2.g31176"/>
</dbReference>
<keyword evidence="6" id="KW-0472">Membrane</keyword>
<protein>
    <submittedName>
        <fullName evidence="8">S-protein homolog</fullName>
    </submittedName>
</protein>
<accession>A0A914QMP5</accession>
<dbReference type="Proteomes" id="UP000887578">
    <property type="component" value="Unplaced"/>
</dbReference>
<keyword evidence="6" id="KW-0812">Transmembrane</keyword>
<dbReference type="InterPro" id="IPR010264">
    <property type="entry name" value="Self-incomp_S1"/>
</dbReference>